<proteinExistence type="predicted"/>
<feature type="region of interest" description="Disordered" evidence="1">
    <location>
        <begin position="1"/>
        <end position="28"/>
    </location>
</feature>
<sequence>MTHHHKSNKAVEGDWEHGHNRGMPRRPDEDELAQLTVHERREAGLIGEPAQGAEAPYGWEGRKG</sequence>
<gene>
    <name evidence="2" type="ORF">HUT05_46345</name>
</gene>
<reference evidence="2 3" key="1">
    <citation type="submission" date="2020-06" db="EMBL/GenBank/DDBJ databases">
        <title>Genome mining for natural products.</title>
        <authorList>
            <person name="Zhang B."/>
            <person name="Shi J."/>
            <person name="Ge H."/>
        </authorList>
    </citation>
    <scope>NUCLEOTIDE SEQUENCE [LARGE SCALE GENOMIC DNA]</scope>
    <source>
        <strain evidence="2 3">NA02069</strain>
    </source>
</reference>
<dbReference type="GeneID" id="91332533"/>
<feature type="compositionally biased region" description="Basic and acidic residues" evidence="1">
    <location>
        <begin position="9"/>
        <end position="19"/>
    </location>
</feature>
<keyword evidence="3" id="KW-1185">Reference proteome</keyword>
<dbReference type="EMBL" id="CP056041">
    <property type="protein sequence ID" value="QKZ24120.1"/>
    <property type="molecule type" value="Genomic_DNA"/>
</dbReference>
<protein>
    <submittedName>
        <fullName evidence="2">Uncharacterized protein</fullName>
    </submittedName>
</protein>
<organism evidence="2 3">
    <name type="scientific">Streptomyces chartreusis</name>
    <dbReference type="NCBI Taxonomy" id="1969"/>
    <lineage>
        <taxon>Bacteria</taxon>
        <taxon>Bacillati</taxon>
        <taxon>Actinomycetota</taxon>
        <taxon>Actinomycetes</taxon>
        <taxon>Kitasatosporales</taxon>
        <taxon>Streptomycetaceae</taxon>
        <taxon>Streptomyces</taxon>
    </lineage>
</organism>
<accession>A0A7H8TPQ8</accession>
<dbReference type="Proteomes" id="UP000509418">
    <property type="component" value="Chromosome"/>
</dbReference>
<evidence type="ECO:0000313" key="3">
    <source>
        <dbReference type="Proteomes" id="UP000509418"/>
    </source>
</evidence>
<dbReference type="RefSeq" id="WP_037863050.1">
    <property type="nucleotide sequence ID" value="NZ_BMUS01000006.1"/>
</dbReference>
<dbReference type="AlphaFoldDB" id="A0A7H8TPQ8"/>
<feature type="region of interest" description="Disordered" evidence="1">
    <location>
        <begin position="41"/>
        <end position="64"/>
    </location>
</feature>
<evidence type="ECO:0000256" key="1">
    <source>
        <dbReference type="SAM" id="MobiDB-lite"/>
    </source>
</evidence>
<evidence type="ECO:0000313" key="2">
    <source>
        <dbReference type="EMBL" id="QKZ24120.1"/>
    </source>
</evidence>
<name>A0A7H8TPQ8_STRCX</name>